<dbReference type="SUPFAM" id="SSF48452">
    <property type="entry name" value="TPR-like"/>
    <property type="match status" value="1"/>
</dbReference>
<name>A0ABX0QGL3_9BACT</name>
<dbReference type="RefSeq" id="WP_085410797.1">
    <property type="nucleotide sequence ID" value="NZ_WAEL01000003.1"/>
</dbReference>
<dbReference type="Proteomes" id="UP000606008">
    <property type="component" value="Unassembled WGS sequence"/>
</dbReference>
<dbReference type="PROSITE" id="PS51257">
    <property type="entry name" value="PROKAR_LIPOPROTEIN"/>
    <property type="match status" value="1"/>
</dbReference>
<reference evidence="10" key="2">
    <citation type="submission" date="2023-07" db="EMBL/GenBank/DDBJ databases">
        <authorList>
            <person name="Jung D.-H."/>
        </authorList>
    </citation>
    <scope>NUCLEOTIDE SEQUENCE [LARGE SCALE GENOMIC DNA]</scope>
    <source>
        <strain evidence="10">JA-25</strain>
    </source>
</reference>
<dbReference type="Gene3D" id="1.25.40.390">
    <property type="match status" value="1"/>
</dbReference>
<evidence type="ECO:0000259" key="8">
    <source>
        <dbReference type="Pfam" id="PF14322"/>
    </source>
</evidence>
<feature type="signal peptide" evidence="6">
    <location>
        <begin position="1"/>
        <end position="23"/>
    </location>
</feature>
<evidence type="ECO:0000256" key="3">
    <source>
        <dbReference type="ARBA" id="ARBA00022729"/>
    </source>
</evidence>
<comment type="similarity">
    <text evidence="2">Belongs to the SusD family.</text>
</comment>
<evidence type="ECO:0000256" key="5">
    <source>
        <dbReference type="ARBA" id="ARBA00023237"/>
    </source>
</evidence>
<feature type="domain" description="RagB/SusD" evidence="7">
    <location>
        <begin position="277"/>
        <end position="586"/>
    </location>
</feature>
<dbReference type="InterPro" id="IPR012944">
    <property type="entry name" value="SusD_RagB_dom"/>
</dbReference>
<evidence type="ECO:0000256" key="4">
    <source>
        <dbReference type="ARBA" id="ARBA00023136"/>
    </source>
</evidence>
<sequence length="587" mass="64018">MKKTLTKGASVLLILTVISIACKDSFLDVTPAGQLLNTSLTTNNGLQGLLISTYAQLNGRGYSQTASPTNWVYGSIMGGDANKGSDPSDFNAITPFETYLINASSAELNARWQALYEGVSRANSVIRLLPSADPTVTAALKQQLSGESRFLRGLYYFDLKRTFNMVPYVDETVDYGSDFGATIKAIPNNTDIWPKIEADFKFAYDNLAETNTQAGRANKWAAAAYLARTYMYQKKYAEAKALYDLIVANGKTTNGKKYGLVPQYAQVFNAANENSEEAVFSTQNVANAGSSDAASGDLNLNYPYSAGIGATCCDFFKPSFDMANSFRTNANGLPIDIAQANGAYDNATNELKTDMGLLPGDAFTPDTRSVDPRLDHTVGRRGIPYLDYGPFTSAWTRNQSFGGPYSTKKYVFYLAQQGKVADVSNWTKGWSATNIVLMRYSDVLLMAAEAEVEVGSLQTAMNYVNQVRTRAANPAGFVTTNDGKPAANYVISPYPAASFVNKEIARSTVRFERKIELAEEGQRFFDLVRWEIAAPTLNAFLAYEKGKLSNAYSGAVFTAGKNEYLPLPQTQIDLQGTGVLKQNPGYN</sequence>
<protein>
    <submittedName>
        <fullName evidence="9">RagB/SusD family nutrient uptake outer membrane protein</fullName>
    </submittedName>
</protein>
<comment type="subcellular location">
    <subcellularLocation>
        <location evidence="1">Cell outer membrane</location>
    </subcellularLocation>
</comment>
<keyword evidence="10" id="KW-1185">Reference proteome</keyword>
<dbReference type="Pfam" id="PF07980">
    <property type="entry name" value="SusD_RagB"/>
    <property type="match status" value="1"/>
</dbReference>
<evidence type="ECO:0000259" key="7">
    <source>
        <dbReference type="Pfam" id="PF07980"/>
    </source>
</evidence>
<feature type="chain" id="PRO_5045814083" evidence="6">
    <location>
        <begin position="24"/>
        <end position="587"/>
    </location>
</feature>
<evidence type="ECO:0000313" key="9">
    <source>
        <dbReference type="EMBL" id="NID10371.1"/>
    </source>
</evidence>
<keyword evidence="3 6" id="KW-0732">Signal</keyword>
<keyword evidence="4" id="KW-0472">Membrane</keyword>
<gene>
    <name evidence="9" type="ORF">F7231_09300</name>
</gene>
<keyword evidence="5" id="KW-0998">Cell outer membrane</keyword>
<evidence type="ECO:0000313" key="10">
    <source>
        <dbReference type="Proteomes" id="UP000606008"/>
    </source>
</evidence>
<dbReference type="EMBL" id="WAEL01000003">
    <property type="protein sequence ID" value="NID10371.1"/>
    <property type="molecule type" value="Genomic_DNA"/>
</dbReference>
<accession>A0ABX0QGL3</accession>
<dbReference type="Pfam" id="PF14322">
    <property type="entry name" value="SusD-like_3"/>
    <property type="match status" value="1"/>
</dbReference>
<evidence type="ECO:0000256" key="1">
    <source>
        <dbReference type="ARBA" id="ARBA00004442"/>
    </source>
</evidence>
<proteinExistence type="inferred from homology"/>
<feature type="domain" description="SusD-like N-terminal" evidence="8">
    <location>
        <begin position="26"/>
        <end position="231"/>
    </location>
</feature>
<evidence type="ECO:0000256" key="6">
    <source>
        <dbReference type="SAM" id="SignalP"/>
    </source>
</evidence>
<comment type="caution">
    <text evidence="9">The sequence shown here is derived from an EMBL/GenBank/DDBJ whole genome shotgun (WGS) entry which is preliminary data.</text>
</comment>
<reference evidence="10" key="1">
    <citation type="submission" date="2019-09" db="EMBL/GenBank/DDBJ databases">
        <authorList>
            <person name="Jung D.-H."/>
        </authorList>
    </citation>
    <scope>NUCLEOTIDE SEQUENCE [LARGE SCALE GENOMIC DNA]</scope>
    <source>
        <strain evidence="10">JA-25</strain>
    </source>
</reference>
<dbReference type="InterPro" id="IPR033985">
    <property type="entry name" value="SusD-like_N"/>
</dbReference>
<evidence type="ECO:0000256" key="2">
    <source>
        <dbReference type="ARBA" id="ARBA00006275"/>
    </source>
</evidence>
<organism evidence="9 10">
    <name type="scientific">Fibrivirga algicola</name>
    <dbReference type="NCBI Taxonomy" id="2950420"/>
    <lineage>
        <taxon>Bacteria</taxon>
        <taxon>Pseudomonadati</taxon>
        <taxon>Bacteroidota</taxon>
        <taxon>Cytophagia</taxon>
        <taxon>Cytophagales</taxon>
        <taxon>Spirosomataceae</taxon>
        <taxon>Fibrivirga</taxon>
    </lineage>
</organism>
<dbReference type="InterPro" id="IPR011990">
    <property type="entry name" value="TPR-like_helical_dom_sf"/>
</dbReference>